<dbReference type="SMART" id="SM00109">
    <property type="entry name" value="C1"/>
    <property type="match status" value="1"/>
</dbReference>
<dbReference type="PROSITE" id="PS50219">
    <property type="entry name" value="CNH"/>
    <property type="match status" value="1"/>
</dbReference>
<dbReference type="GO" id="GO:0005737">
    <property type="term" value="C:cytoplasm"/>
    <property type="evidence" value="ECO:0007669"/>
    <property type="project" value="TreeGrafter"/>
</dbReference>
<dbReference type="Gene3D" id="2.30.29.30">
    <property type="entry name" value="Pleckstrin-homology domain (PH domain)/Phosphotyrosine-binding domain (PTB)"/>
    <property type="match status" value="1"/>
</dbReference>
<accession>A0A9P1IL39</accession>
<feature type="compositionally biased region" description="Polar residues" evidence="7">
    <location>
        <begin position="1262"/>
        <end position="1272"/>
    </location>
</feature>
<protein>
    <recommendedName>
        <fullName evidence="13">Citron Rho-interacting kinase</fullName>
    </recommendedName>
</protein>
<dbReference type="GO" id="GO:0004674">
    <property type="term" value="F:protein serine/threonine kinase activity"/>
    <property type="evidence" value="ECO:0007669"/>
    <property type="project" value="UniProtKB-EC"/>
</dbReference>
<dbReference type="InterPro" id="IPR050839">
    <property type="entry name" value="Rho-assoc_Ser/Thr_Kinase"/>
</dbReference>
<dbReference type="GO" id="GO:0046872">
    <property type="term" value="F:metal ion binding"/>
    <property type="evidence" value="ECO:0007669"/>
    <property type="project" value="UniProtKB-KW"/>
</dbReference>
<dbReference type="InterPro" id="IPR046349">
    <property type="entry name" value="C1-like_sf"/>
</dbReference>
<dbReference type="EMBL" id="CANHGI010000003">
    <property type="protein sequence ID" value="CAI5446580.1"/>
    <property type="molecule type" value="Genomic_DNA"/>
</dbReference>
<keyword evidence="12" id="KW-1185">Reference proteome</keyword>
<gene>
    <name evidence="11" type="ORF">CAMP_LOCUS9217</name>
</gene>
<dbReference type="InterPro" id="IPR001849">
    <property type="entry name" value="PH_domain"/>
</dbReference>
<evidence type="ECO:0000256" key="1">
    <source>
        <dbReference type="ARBA" id="ARBA00022553"/>
    </source>
</evidence>
<evidence type="ECO:0000259" key="9">
    <source>
        <dbReference type="PROSITE" id="PS50081"/>
    </source>
</evidence>
<keyword evidence="6" id="KW-0175">Coiled coil</keyword>
<evidence type="ECO:0000256" key="5">
    <source>
        <dbReference type="ARBA" id="ARBA00048679"/>
    </source>
</evidence>
<dbReference type="GO" id="GO:0031032">
    <property type="term" value="P:actomyosin structure organization"/>
    <property type="evidence" value="ECO:0007669"/>
    <property type="project" value="TreeGrafter"/>
</dbReference>
<evidence type="ECO:0000256" key="6">
    <source>
        <dbReference type="SAM" id="Coils"/>
    </source>
</evidence>
<dbReference type="PANTHER" id="PTHR22988:SF71">
    <property type="entry name" value="CITRON RHO-INTERACTING KINASE"/>
    <property type="match status" value="1"/>
</dbReference>
<dbReference type="SUPFAM" id="SSF57889">
    <property type="entry name" value="Cysteine-rich domain"/>
    <property type="match status" value="1"/>
</dbReference>
<dbReference type="PROSITE" id="PS50003">
    <property type="entry name" value="PH_DOMAIN"/>
    <property type="match status" value="1"/>
</dbReference>
<dbReference type="GO" id="GO:0005856">
    <property type="term" value="C:cytoskeleton"/>
    <property type="evidence" value="ECO:0007669"/>
    <property type="project" value="TreeGrafter"/>
</dbReference>
<evidence type="ECO:0000256" key="2">
    <source>
        <dbReference type="ARBA" id="ARBA00022723"/>
    </source>
</evidence>
<dbReference type="PROSITE" id="PS50081">
    <property type="entry name" value="ZF_DAG_PE_2"/>
    <property type="match status" value="1"/>
</dbReference>
<evidence type="ECO:0000259" key="10">
    <source>
        <dbReference type="PROSITE" id="PS50219"/>
    </source>
</evidence>
<dbReference type="Proteomes" id="UP001152747">
    <property type="component" value="Unassembled WGS sequence"/>
</dbReference>
<evidence type="ECO:0000256" key="3">
    <source>
        <dbReference type="ARBA" id="ARBA00022833"/>
    </source>
</evidence>
<dbReference type="InterPro" id="IPR001180">
    <property type="entry name" value="CNH_dom"/>
</dbReference>
<evidence type="ECO:0000313" key="11">
    <source>
        <dbReference type="EMBL" id="CAI5446580.1"/>
    </source>
</evidence>
<evidence type="ECO:0008006" key="13">
    <source>
        <dbReference type="Google" id="ProtNLM"/>
    </source>
</evidence>
<organism evidence="11 12">
    <name type="scientific">Caenorhabditis angaria</name>
    <dbReference type="NCBI Taxonomy" id="860376"/>
    <lineage>
        <taxon>Eukaryota</taxon>
        <taxon>Metazoa</taxon>
        <taxon>Ecdysozoa</taxon>
        <taxon>Nematoda</taxon>
        <taxon>Chromadorea</taxon>
        <taxon>Rhabditida</taxon>
        <taxon>Rhabditina</taxon>
        <taxon>Rhabditomorpha</taxon>
        <taxon>Rhabditoidea</taxon>
        <taxon>Rhabditidae</taxon>
        <taxon>Peloderinae</taxon>
        <taxon>Caenorhabditis</taxon>
    </lineage>
</organism>
<dbReference type="SMART" id="SM00233">
    <property type="entry name" value="PH"/>
    <property type="match status" value="1"/>
</dbReference>
<comment type="caution">
    <text evidence="11">The sequence shown here is derived from an EMBL/GenBank/DDBJ whole genome shotgun (WGS) entry which is preliminary data.</text>
</comment>
<feature type="compositionally biased region" description="Polar residues" evidence="7">
    <location>
        <begin position="1"/>
        <end position="16"/>
    </location>
</feature>
<feature type="region of interest" description="Disordered" evidence="7">
    <location>
        <begin position="1"/>
        <end position="30"/>
    </location>
</feature>
<dbReference type="Pfam" id="PF00169">
    <property type="entry name" value="PH"/>
    <property type="match status" value="1"/>
</dbReference>
<dbReference type="SMART" id="SM00036">
    <property type="entry name" value="CNH"/>
    <property type="match status" value="1"/>
</dbReference>
<dbReference type="InterPro" id="IPR002219">
    <property type="entry name" value="PKC_DAG/PE"/>
</dbReference>
<feature type="domain" description="Phorbol-ester/DAG-type" evidence="9">
    <location>
        <begin position="760"/>
        <end position="811"/>
    </location>
</feature>
<name>A0A9P1IL39_9PELO</name>
<dbReference type="OrthoDB" id="5919042at2759"/>
<comment type="catalytic activity">
    <reaction evidence="5">
        <text>L-seryl-[protein] + ATP = O-phospho-L-seryl-[protein] + ADP + H(+)</text>
        <dbReference type="Rhea" id="RHEA:17989"/>
        <dbReference type="Rhea" id="RHEA-COMP:9863"/>
        <dbReference type="Rhea" id="RHEA-COMP:11604"/>
        <dbReference type="ChEBI" id="CHEBI:15378"/>
        <dbReference type="ChEBI" id="CHEBI:29999"/>
        <dbReference type="ChEBI" id="CHEBI:30616"/>
        <dbReference type="ChEBI" id="CHEBI:83421"/>
        <dbReference type="ChEBI" id="CHEBI:456216"/>
        <dbReference type="EC" id="2.7.11.1"/>
    </reaction>
</comment>
<dbReference type="SUPFAM" id="SSF50729">
    <property type="entry name" value="PH domain-like"/>
    <property type="match status" value="1"/>
</dbReference>
<keyword evidence="1" id="KW-0597">Phosphoprotein</keyword>
<sequence length="1291" mass="147867">MQSAYGTPMSSTSNKTPRTRRRAISPCGTPQSPFSLIDLDAADRETLKIKLLEAEQLLEETRQERDKIHMSLLNEAGLDESIIVETSNRVSTQETKIYRRDRLVLEDELKQKQQLVGQLQSRITQLENDNQKLLEDLKASNRKYDDSEFNTSLAKERLNVVEEELRKKEGLLNKLQAEMAGSSRSVDQIIADFESEIQLLTRRLENATKALEQERKAKIEVEGQLAKLQKSLGDSAIRRSLEAENERIAETRKVLSEVQQLSNKVECLTPIRPKNQQLEERDELLKMSAKLIEENISDLKRRNMRLEKEVLDKKELLETANGELKQLREQLKAFEGNADQAARFLQDENAKLTLQKADIRCELLEVKRRLVAVQNEKDDENKTVEKALEDAKKREEELENQLEVVKSIRRKNDEEIVKMQDRLSAMKDALMVSDQQCSQLNNLKEAAEKSRSRAIQQCNEMVVKIRNLESALENQRKVEQELEHLRADNERQKAKIQFLNEEIQETHADYREELTKLAKENSAKKEQSEDYNQVVSSLKLQISQRESALRGAKKQCDEIRQDNAKLGELVADARRRQTEVVEENAKLRKGLADAVAKIEEYRRDCENAKEMSQRLAEELGEKEIRLNKMDEELCEKQQQICESEQVVNYLHSQINMKPKNQPKLGRRSTLLSTVSESVMDTSALSRESEEVLELENTKRELLRTLEMKRRMVDAQRMAETSTTTTTTTKTVENQVTTVATVSSQSDLNSGKPGTMRHDIPHKWKEVRHLSVLSLKCAICFVGISTFGKAKKCAHCDVQVHAACAAKVFNTCGMPTECANYYRENHTTISSSAISEGRMNGWLNVYRDNQNIQKWVSSWATMDVSKIAFYTNDGADLDKPYFTIDLNREQWVLRAGIEMPIDCEKTQMKASNVILIKMPGKNIYLLAPSQNSAKRWAECLQIAQRKRMMLTSRPTLMAEYTCLLVLNSPNNLKIYKSYCFDDWILFATQTGLFYTSVSQPRNPVRIAGMNSVTAMEHMAEINCLSLVTNSNGQLSLIPMDSLNLAMQSTQPSIRPDVLPEFQHCGIVKYHQQNRQRFLIATDPTSISILRYNPSRDVFCNFAKIPVTEPVVSIETSPNGIYFAADTFYFVSLENQTSAQTFHQLVPPKDGDYPLSCIIIGENELLLAYQNYGIFINAQTGRLSRRDPVEWEQMPMEFLYTAPHLFVIYYDSIAILEVAESDGNFETRPFLAEREVFECVNAHIIGRQMDSVLISVSSQNSTEVHRFNTSGNRRNVQKRRGISPADTLKRHKY</sequence>
<feature type="coiled-coil region" evidence="6">
    <location>
        <begin position="102"/>
        <end position="411"/>
    </location>
</feature>
<feature type="coiled-coil region" evidence="6">
    <location>
        <begin position="437"/>
        <end position="632"/>
    </location>
</feature>
<feature type="domain" description="PH" evidence="8">
    <location>
        <begin position="835"/>
        <end position="944"/>
    </location>
</feature>
<evidence type="ECO:0000313" key="12">
    <source>
        <dbReference type="Proteomes" id="UP001152747"/>
    </source>
</evidence>
<evidence type="ECO:0000256" key="4">
    <source>
        <dbReference type="ARBA" id="ARBA00047899"/>
    </source>
</evidence>
<feature type="coiled-coil region" evidence="6">
    <location>
        <begin position="684"/>
        <end position="711"/>
    </location>
</feature>
<dbReference type="Pfam" id="PF00780">
    <property type="entry name" value="CNH"/>
    <property type="match status" value="1"/>
</dbReference>
<evidence type="ECO:0000259" key="8">
    <source>
        <dbReference type="PROSITE" id="PS50003"/>
    </source>
</evidence>
<keyword evidence="3" id="KW-0862">Zinc</keyword>
<comment type="catalytic activity">
    <reaction evidence="4">
        <text>L-threonyl-[protein] + ATP = O-phospho-L-threonyl-[protein] + ADP + H(+)</text>
        <dbReference type="Rhea" id="RHEA:46608"/>
        <dbReference type="Rhea" id="RHEA-COMP:11060"/>
        <dbReference type="Rhea" id="RHEA-COMP:11605"/>
        <dbReference type="ChEBI" id="CHEBI:15378"/>
        <dbReference type="ChEBI" id="CHEBI:30013"/>
        <dbReference type="ChEBI" id="CHEBI:30616"/>
        <dbReference type="ChEBI" id="CHEBI:61977"/>
        <dbReference type="ChEBI" id="CHEBI:456216"/>
        <dbReference type="EC" id="2.7.11.1"/>
    </reaction>
</comment>
<dbReference type="InterPro" id="IPR011993">
    <property type="entry name" value="PH-like_dom_sf"/>
</dbReference>
<proteinExistence type="predicted"/>
<reference evidence="11" key="1">
    <citation type="submission" date="2022-11" db="EMBL/GenBank/DDBJ databases">
        <authorList>
            <person name="Kikuchi T."/>
        </authorList>
    </citation>
    <scope>NUCLEOTIDE SEQUENCE</scope>
    <source>
        <strain evidence="11">PS1010</strain>
    </source>
</reference>
<evidence type="ECO:0000256" key="7">
    <source>
        <dbReference type="SAM" id="MobiDB-lite"/>
    </source>
</evidence>
<dbReference type="PANTHER" id="PTHR22988">
    <property type="entry name" value="MYOTONIC DYSTROPHY S/T KINASE-RELATED"/>
    <property type="match status" value="1"/>
</dbReference>
<keyword evidence="2" id="KW-0479">Metal-binding</keyword>
<feature type="region of interest" description="Disordered" evidence="7">
    <location>
        <begin position="1262"/>
        <end position="1291"/>
    </location>
</feature>
<feature type="domain" description="CNH" evidence="10">
    <location>
        <begin position="970"/>
        <end position="1243"/>
    </location>
</feature>